<feature type="compositionally biased region" description="Basic and acidic residues" evidence="6">
    <location>
        <begin position="109"/>
        <end position="127"/>
    </location>
</feature>
<evidence type="ECO:0000313" key="8">
    <source>
        <dbReference type="EMBL" id="POR30864.1"/>
    </source>
</evidence>
<keyword evidence="5 7" id="KW-0472">Membrane</keyword>
<feature type="compositionally biased region" description="Gly residues" evidence="6">
    <location>
        <begin position="93"/>
        <end position="102"/>
    </location>
</feature>
<dbReference type="PANTHER" id="PTHR31851">
    <property type="entry name" value="FE(2+)/MN(2+) TRANSPORTER PCL1"/>
    <property type="match status" value="1"/>
</dbReference>
<dbReference type="STRING" id="94208.A0A2S4KKX1"/>
<accession>A0A2S4KKX1</accession>
<evidence type="ECO:0000313" key="9">
    <source>
        <dbReference type="Proteomes" id="UP000237481"/>
    </source>
</evidence>
<feature type="transmembrane region" description="Helical" evidence="7">
    <location>
        <begin position="255"/>
        <end position="276"/>
    </location>
</feature>
<comment type="similarity">
    <text evidence="2">Belongs to the CCC1 family.</text>
</comment>
<organism evidence="8 9">
    <name type="scientific">Tolypocladium paradoxum</name>
    <dbReference type="NCBI Taxonomy" id="94208"/>
    <lineage>
        <taxon>Eukaryota</taxon>
        <taxon>Fungi</taxon>
        <taxon>Dikarya</taxon>
        <taxon>Ascomycota</taxon>
        <taxon>Pezizomycotina</taxon>
        <taxon>Sordariomycetes</taxon>
        <taxon>Hypocreomycetidae</taxon>
        <taxon>Hypocreales</taxon>
        <taxon>Ophiocordycipitaceae</taxon>
        <taxon>Tolypocladium</taxon>
    </lineage>
</organism>
<dbReference type="GO" id="GO:0005384">
    <property type="term" value="F:manganese ion transmembrane transporter activity"/>
    <property type="evidence" value="ECO:0007669"/>
    <property type="project" value="InterPro"/>
</dbReference>
<dbReference type="AlphaFoldDB" id="A0A2S4KKX1"/>
<dbReference type="Proteomes" id="UP000237481">
    <property type="component" value="Unassembled WGS sequence"/>
</dbReference>
<comment type="subcellular location">
    <subcellularLocation>
        <location evidence="1">Endomembrane system</location>
        <topology evidence="1">Multi-pass membrane protein</topology>
    </subcellularLocation>
</comment>
<dbReference type="InterPro" id="IPR008217">
    <property type="entry name" value="Ccc1_fam"/>
</dbReference>
<evidence type="ECO:0000256" key="5">
    <source>
        <dbReference type="ARBA" id="ARBA00023136"/>
    </source>
</evidence>
<comment type="caution">
    <text evidence="8">The sequence shown here is derived from an EMBL/GenBank/DDBJ whole genome shotgun (WGS) entry which is preliminary data.</text>
</comment>
<protein>
    <submittedName>
        <fullName evidence="8">Protein CCC1</fullName>
    </submittedName>
</protein>
<evidence type="ECO:0000256" key="1">
    <source>
        <dbReference type="ARBA" id="ARBA00004127"/>
    </source>
</evidence>
<evidence type="ECO:0000256" key="7">
    <source>
        <dbReference type="SAM" id="Phobius"/>
    </source>
</evidence>
<evidence type="ECO:0000256" key="3">
    <source>
        <dbReference type="ARBA" id="ARBA00022692"/>
    </source>
</evidence>
<proteinExistence type="inferred from homology"/>
<keyword evidence="3 7" id="KW-0812">Transmembrane</keyword>
<dbReference type="GO" id="GO:0030026">
    <property type="term" value="P:intracellular manganese ion homeostasis"/>
    <property type="evidence" value="ECO:0007669"/>
    <property type="project" value="InterPro"/>
</dbReference>
<feature type="region of interest" description="Disordered" evidence="6">
    <location>
        <begin position="67"/>
        <end position="127"/>
    </location>
</feature>
<dbReference type="Pfam" id="PF01988">
    <property type="entry name" value="VIT1"/>
    <property type="match status" value="1"/>
</dbReference>
<keyword evidence="4 7" id="KW-1133">Transmembrane helix</keyword>
<keyword evidence="9" id="KW-1185">Reference proteome</keyword>
<sequence>SRSPCLTRFLSDFTLGFSDGLTVPFALTAGLSSLGRADTVIYAGLAELCAGSISMGIGGYLSALDEVPRPSSQHHHHHSSGDGVDEEELRGMLGDGSTGGTSTGSSRGSIDEKDKGREAREEELVRRHLEPLALPGSTLSDMMAALRRRPDGLTRAAMQLQQQQEDAAAAAAAAAASSSEQRLPVWPAASGLSISLGYVVGGIIPLFPYLFAATVGLALRWSICLCLAALMAFGSGKSWVLRGEDRSWRRCLLEGLQMLVLGSLAAGAAVLCVNMVGGAVESAG</sequence>
<dbReference type="OrthoDB" id="73465at2759"/>
<evidence type="ECO:0000256" key="6">
    <source>
        <dbReference type="SAM" id="MobiDB-lite"/>
    </source>
</evidence>
<feature type="transmembrane region" description="Helical" evidence="7">
    <location>
        <begin position="210"/>
        <end position="234"/>
    </location>
</feature>
<dbReference type="EMBL" id="PKSG01001136">
    <property type="protein sequence ID" value="POR30864.1"/>
    <property type="molecule type" value="Genomic_DNA"/>
</dbReference>
<evidence type="ECO:0000256" key="2">
    <source>
        <dbReference type="ARBA" id="ARBA00007049"/>
    </source>
</evidence>
<reference evidence="8 9" key="1">
    <citation type="submission" date="2018-01" db="EMBL/GenBank/DDBJ databases">
        <title>Harnessing the power of phylogenomics to disentangle the directionality and signatures of interkingdom host jumping in the parasitic fungal genus Tolypocladium.</title>
        <authorList>
            <person name="Quandt C.A."/>
            <person name="Patterson W."/>
            <person name="Spatafora J.W."/>
        </authorList>
    </citation>
    <scope>NUCLEOTIDE SEQUENCE [LARGE SCALE GENOMIC DNA]</scope>
    <source>
        <strain evidence="8 9">NRBC 100945</strain>
    </source>
</reference>
<gene>
    <name evidence="8" type="ORF">TPAR_08959</name>
</gene>
<evidence type="ECO:0000256" key="4">
    <source>
        <dbReference type="ARBA" id="ARBA00022989"/>
    </source>
</evidence>
<feature type="transmembrane region" description="Helical" evidence="7">
    <location>
        <begin position="185"/>
        <end position="204"/>
    </location>
</feature>
<dbReference type="GO" id="GO:0012505">
    <property type="term" value="C:endomembrane system"/>
    <property type="evidence" value="ECO:0007669"/>
    <property type="project" value="UniProtKB-SubCell"/>
</dbReference>
<feature type="non-terminal residue" evidence="8">
    <location>
        <position position="1"/>
    </location>
</feature>
<name>A0A2S4KKX1_9HYPO</name>